<evidence type="ECO:0000313" key="2">
    <source>
        <dbReference type="EMBL" id="PXV59986.1"/>
    </source>
</evidence>
<organism evidence="2 3">
    <name type="scientific">Dysgonomonas alginatilytica</name>
    <dbReference type="NCBI Taxonomy" id="1605892"/>
    <lineage>
        <taxon>Bacteria</taxon>
        <taxon>Pseudomonadati</taxon>
        <taxon>Bacteroidota</taxon>
        <taxon>Bacteroidia</taxon>
        <taxon>Bacteroidales</taxon>
        <taxon>Dysgonomonadaceae</taxon>
        <taxon>Dysgonomonas</taxon>
    </lineage>
</organism>
<dbReference type="EMBL" id="QICL01000033">
    <property type="protein sequence ID" value="PXV59986.1"/>
    <property type="molecule type" value="Genomic_DNA"/>
</dbReference>
<proteinExistence type="predicted"/>
<name>A0A2V3PQW7_9BACT</name>
<reference evidence="2 3" key="1">
    <citation type="submission" date="2018-03" db="EMBL/GenBank/DDBJ databases">
        <title>Genomic Encyclopedia of Archaeal and Bacterial Type Strains, Phase II (KMG-II): from individual species to whole genera.</title>
        <authorList>
            <person name="Goeker M."/>
        </authorList>
    </citation>
    <scope>NUCLEOTIDE SEQUENCE [LARGE SCALE GENOMIC DNA]</scope>
    <source>
        <strain evidence="2 3">DSM 100214</strain>
    </source>
</reference>
<comment type="caution">
    <text evidence="2">The sequence shown here is derived from an EMBL/GenBank/DDBJ whole genome shotgun (WGS) entry which is preliminary data.</text>
</comment>
<dbReference type="Proteomes" id="UP000247973">
    <property type="component" value="Unassembled WGS sequence"/>
</dbReference>
<gene>
    <name evidence="2" type="ORF">CLV62_13312</name>
</gene>
<feature type="signal peptide" evidence="1">
    <location>
        <begin position="1"/>
        <end position="20"/>
    </location>
</feature>
<protein>
    <submittedName>
        <fullName evidence="2">Uncharacterized protein</fullName>
    </submittedName>
</protein>
<dbReference type="OrthoDB" id="1092144at2"/>
<sequence length="288" mass="33142">MKIKTLSMFILSCFSFILLNVSCDNDNEQDTQMLNLSTTKVTAKVNEEFSVDITLSRKESFQKIIVEKSISGKKVETYHKTLNVAEMQFPYTFKEEVVPEDEKGVVVYSFYGVGADGARLDASDVIVSVNITQLYRLQKYDWKLASQIIQKEEYAEAYMKDDVYRFNEDWSWELDWGTTLSTSALETLDSYCGWKMIGTDEKIDSIYMIKYNIFSPSNAVVTKYKVIRLQDEELVLESRQDLSFLPGFSNQEPIQETYIAEPKSADFKPYRGSDPNSYKVEACKPGTY</sequence>
<dbReference type="RefSeq" id="WP_110312242.1">
    <property type="nucleotide sequence ID" value="NZ_QICL01000033.1"/>
</dbReference>
<keyword evidence="1" id="KW-0732">Signal</keyword>
<feature type="chain" id="PRO_5016049797" evidence="1">
    <location>
        <begin position="21"/>
        <end position="288"/>
    </location>
</feature>
<evidence type="ECO:0000313" key="3">
    <source>
        <dbReference type="Proteomes" id="UP000247973"/>
    </source>
</evidence>
<evidence type="ECO:0000256" key="1">
    <source>
        <dbReference type="SAM" id="SignalP"/>
    </source>
</evidence>
<keyword evidence="3" id="KW-1185">Reference proteome</keyword>
<accession>A0A2V3PQW7</accession>
<dbReference type="AlphaFoldDB" id="A0A2V3PQW7"/>